<sequence>MSGNCHVQIRAILLAPGGLWNNSQESGTILDSAAHIEAANDLHMRAGGNLVNMGSVLQAGVDAQLRAGQDLIVAASSIDAAQEAWLVAGGQLALLSAEDLDYSFYEKKKKGSFGRKSFRSDQVTRITQQGTEITTGGDLALISGADQTCQAANLQSGEDLTLTSGGGIDFEGVKDLHQESHEKSSSNWAWQSAKGKGNTDETLIQTQMRAQGELIIQKSAEIGVR</sequence>
<dbReference type="Proteomes" id="UP000243629">
    <property type="component" value="Unassembled WGS sequence"/>
</dbReference>
<dbReference type="RefSeq" id="WP_093475145.1">
    <property type="nucleotide sequence ID" value="NZ_FOUI01000006.1"/>
</dbReference>
<dbReference type="EMBL" id="FOUI01000006">
    <property type="protein sequence ID" value="SFM50330.1"/>
    <property type="molecule type" value="Genomic_DNA"/>
</dbReference>
<evidence type="ECO:0000313" key="1">
    <source>
        <dbReference type="EMBL" id="SFM50330.1"/>
    </source>
</evidence>
<dbReference type="STRING" id="1720063.SAMN05216217_106151"/>
<dbReference type="AlphaFoldDB" id="A0A1I4REF7"/>
<reference evidence="2" key="1">
    <citation type="submission" date="2016-10" db="EMBL/GenBank/DDBJ databases">
        <authorList>
            <person name="Varghese N."/>
            <person name="Submissions S."/>
        </authorList>
    </citation>
    <scope>NUCLEOTIDE SEQUENCE [LARGE SCALE GENOMIC DNA]</scope>
    <source>
        <strain evidence="2">DSM 24213</strain>
    </source>
</reference>
<dbReference type="OrthoDB" id="2664633at2"/>
<organism evidence="1 2">
    <name type="scientific">Halopseudomonas yangmingensis</name>
    <dbReference type="NCBI Taxonomy" id="1720063"/>
    <lineage>
        <taxon>Bacteria</taxon>
        <taxon>Pseudomonadati</taxon>
        <taxon>Pseudomonadota</taxon>
        <taxon>Gammaproteobacteria</taxon>
        <taxon>Pseudomonadales</taxon>
        <taxon>Pseudomonadaceae</taxon>
        <taxon>Halopseudomonas</taxon>
    </lineage>
</organism>
<evidence type="ECO:0000313" key="2">
    <source>
        <dbReference type="Proteomes" id="UP000243629"/>
    </source>
</evidence>
<proteinExistence type="predicted"/>
<dbReference type="InterPro" id="IPR025157">
    <property type="entry name" value="Hemagglutinin_rpt"/>
</dbReference>
<dbReference type="GO" id="GO:0003824">
    <property type="term" value="F:catalytic activity"/>
    <property type="evidence" value="ECO:0007669"/>
    <property type="project" value="UniProtKB-ARBA"/>
</dbReference>
<name>A0A1I4REF7_9GAMM</name>
<dbReference type="Pfam" id="PF13332">
    <property type="entry name" value="Fil_haemagg_2"/>
    <property type="match status" value="2"/>
</dbReference>
<accession>A0A1I4REF7</accession>
<keyword evidence="2" id="KW-1185">Reference proteome</keyword>
<gene>
    <name evidence="1" type="ORF">SAMN05216217_106151</name>
</gene>
<protein>
    <submittedName>
        <fullName evidence="1">Filamentous hemagglutinin</fullName>
    </submittedName>
</protein>